<evidence type="ECO:0000313" key="4">
    <source>
        <dbReference type="EMBL" id="KMS98349.1"/>
    </source>
</evidence>
<proteinExistence type="predicted"/>
<dbReference type="Pfam" id="PF05553">
    <property type="entry name" value="DUF761"/>
    <property type="match status" value="1"/>
</dbReference>
<sequence>MLPLKAVLVSSGVVSMAIMLKLSFPLILNFLTSELPLFWSWLKLTPPYLYLLINCIIITIVASSKLQPRVQQKHKDDDDDHDHHHDVVMVPQIDVKDKKDDDVVVFGYVESTAAKPLDSPPHLKNNKIIIDVDKEERELLLSDNGDQNEKPPFSTRFGHRKIVKASPEGKTALRVSKPKKQETLGSTWRTITDGRSMPLTRHLRKAETFAGVSPEASPVKVMKKSDTFGSGNASPASGNGRLRKEPSLSQDELNRRVEAFIKKFNEEMRLQRQDSLNQYREMISHKSGSQ</sequence>
<keyword evidence="2" id="KW-0472">Membrane</keyword>
<feature type="transmembrane region" description="Helical" evidence="2">
    <location>
        <begin position="48"/>
        <end position="66"/>
    </location>
</feature>
<reference evidence="4 5" key="1">
    <citation type="journal article" date="2014" name="Nature">
        <title>The genome of the recently domesticated crop plant sugar beet (Beta vulgaris).</title>
        <authorList>
            <person name="Dohm J.C."/>
            <person name="Minoche A.E."/>
            <person name="Holtgrawe D."/>
            <person name="Capella-Gutierrez S."/>
            <person name="Zakrzewski F."/>
            <person name="Tafer H."/>
            <person name="Rupp O."/>
            <person name="Sorensen T.R."/>
            <person name="Stracke R."/>
            <person name="Reinhardt R."/>
            <person name="Goesmann A."/>
            <person name="Kraft T."/>
            <person name="Schulz B."/>
            <person name="Stadler P.F."/>
            <person name="Schmidt T."/>
            <person name="Gabaldon T."/>
            <person name="Lehrach H."/>
            <person name="Weisshaar B."/>
            <person name="Himmelbauer H."/>
        </authorList>
    </citation>
    <scope>NUCLEOTIDE SEQUENCE [LARGE SCALE GENOMIC DNA]</scope>
    <source>
        <tissue evidence="4">Taproot</tissue>
    </source>
</reference>
<feature type="domain" description="DUF4408" evidence="3">
    <location>
        <begin position="33"/>
        <end position="66"/>
    </location>
</feature>
<evidence type="ECO:0000256" key="1">
    <source>
        <dbReference type="SAM" id="MobiDB-lite"/>
    </source>
</evidence>
<dbReference type="PANTHER" id="PTHR33098:SF117">
    <property type="entry name" value="COTTON FIBER (DUF761)"/>
    <property type="match status" value="1"/>
</dbReference>
<feature type="transmembrane region" description="Helical" evidence="2">
    <location>
        <begin position="7"/>
        <end position="28"/>
    </location>
</feature>
<gene>
    <name evidence="4" type="ORF">BVRB_4g093080</name>
</gene>
<dbReference type="KEGG" id="bvg:104907226"/>
<dbReference type="PANTHER" id="PTHR33098">
    <property type="entry name" value="COTTON FIBER (DUF761)"/>
    <property type="match status" value="1"/>
</dbReference>
<feature type="compositionally biased region" description="Basic and acidic residues" evidence="1">
    <location>
        <begin position="242"/>
        <end position="253"/>
    </location>
</feature>
<dbReference type="OrthoDB" id="1933168at2759"/>
<evidence type="ECO:0000256" key="2">
    <source>
        <dbReference type="SAM" id="Phobius"/>
    </source>
</evidence>
<dbReference type="AlphaFoldDB" id="A0A0J8BAF9"/>
<dbReference type="OMA" id="AETWETQ"/>
<evidence type="ECO:0000259" key="3">
    <source>
        <dbReference type="Pfam" id="PF14364"/>
    </source>
</evidence>
<feature type="compositionally biased region" description="Low complexity" evidence="1">
    <location>
        <begin position="229"/>
        <end position="240"/>
    </location>
</feature>
<keyword evidence="2" id="KW-1133">Transmembrane helix</keyword>
<name>A0A0J8BAF9_BETVV</name>
<protein>
    <recommendedName>
        <fullName evidence="3">DUF4408 domain-containing protein</fullName>
    </recommendedName>
</protein>
<keyword evidence="5" id="KW-1185">Reference proteome</keyword>
<dbReference type="eggNOG" id="ENOG502QU3V">
    <property type="taxonomic scope" value="Eukaryota"/>
</dbReference>
<accession>A0A0J8BAF9</accession>
<feature type="region of interest" description="Disordered" evidence="1">
    <location>
        <begin position="224"/>
        <end position="253"/>
    </location>
</feature>
<evidence type="ECO:0000313" key="5">
    <source>
        <dbReference type="Proteomes" id="UP000035740"/>
    </source>
</evidence>
<organism evidence="4 5">
    <name type="scientific">Beta vulgaris subsp. vulgaris</name>
    <name type="common">Beet</name>
    <dbReference type="NCBI Taxonomy" id="3555"/>
    <lineage>
        <taxon>Eukaryota</taxon>
        <taxon>Viridiplantae</taxon>
        <taxon>Streptophyta</taxon>
        <taxon>Embryophyta</taxon>
        <taxon>Tracheophyta</taxon>
        <taxon>Spermatophyta</taxon>
        <taxon>Magnoliopsida</taxon>
        <taxon>eudicotyledons</taxon>
        <taxon>Gunneridae</taxon>
        <taxon>Pentapetalae</taxon>
        <taxon>Caryophyllales</taxon>
        <taxon>Chenopodiaceae</taxon>
        <taxon>Betoideae</taxon>
        <taxon>Beta</taxon>
    </lineage>
</organism>
<dbReference type="Proteomes" id="UP000035740">
    <property type="component" value="Unassembled WGS sequence"/>
</dbReference>
<dbReference type="EMBL" id="KQ090254">
    <property type="protein sequence ID" value="KMS98349.1"/>
    <property type="molecule type" value="Genomic_DNA"/>
</dbReference>
<dbReference type="Gramene" id="KMS98349">
    <property type="protein sequence ID" value="KMS98349"/>
    <property type="gene ID" value="BVRB_4g093080"/>
</dbReference>
<keyword evidence="2" id="KW-0812">Transmembrane</keyword>
<dbReference type="Pfam" id="PF14364">
    <property type="entry name" value="DUF4408"/>
    <property type="match status" value="1"/>
</dbReference>
<dbReference type="InterPro" id="IPR008480">
    <property type="entry name" value="DUF761_pln"/>
</dbReference>
<dbReference type="InterPro" id="IPR025520">
    <property type="entry name" value="DUF4408"/>
</dbReference>